<dbReference type="Gene3D" id="3.40.630.10">
    <property type="entry name" value="Zn peptidases"/>
    <property type="match status" value="1"/>
</dbReference>
<organism evidence="9 10">
    <name type="scientific">Zobellia uliginosa</name>
    <dbReference type="NCBI Taxonomy" id="143224"/>
    <lineage>
        <taxon>Bacteria</taxon>
        <taxon>Pseudomonadati</taxon>
        <taxon>Bacteroidota</taxon>
        <taxon>Flavobacteriia</taxon>
        <taxon>Flavobacteriales</taxon>
        <taxon>Flavobacteriaceae</taxon>
        <taxon>Zobellia</taxon>
    </lineage>
</organism>
<dbReference type="GO" id="GO:0004180">
    <property type="term" value="F:carboxypeptidase activity"/>
    <property type="evidence" value="ECO:0007669"/>
    <property type="project" value="UniProtKB-KW"/>
</dbReference>
<dbReference type="PROSITE" id="PS52035">
    <property type="entry name" value="PEPTIDASE_M14"/>
    <property type="match status" value="1"/>
</dbReference>
<keyword evidence="9" id="KW-0121">Carboxypeptidase</keyword>
<evidence type="ECO:0000313" key="10">
    <source>
        <dbReference type="Proteomes" id="UP000185728"/>
    </source>
</evidence>
<evidence type="ECO:0000313" key="9">
    <source>
        <dbReference type="EMBL" id="SIS68865.1"/>
    </source>
</evidence>
<dbReference type="SUPFAM" id="SSF53187">
    <property type="entry name" value="Zn-dependent exopeptidases"/>
    <property type="match status" value="1"/>
</dbReference>
<gene>
    <name evidence="9" type="ORF">SAMN05421766_103396</name>
</gene>
<keyword evidence="3" id="KW-0645">Protease</keyword>
<evidence type="ECO:0000256" key="5">
    <source>
        <dbReference type="ARBA" id="ARBA00022833"/>
    </source>
</evidence>
<dbReference type="Pfam" id="PF00246">
    <property type="entry name" value="Peptidase_M14"/>
    <property type="match status" value="1"/>
</dbReference>
<evidence type="ECO:0000256" key="1">
    <source>
        <dbReference type="ARBA" id="ARBA00001947"/>
    </source>
</evidence>
<comment type="similarity">
    <text evidence="2 7">Belongs to the peptidase M14 family.</text>
</comment>
<evidence type="ECO:0000259" key="8">
    <source>
        <dbReference type="PROSITE" id="PS52035"/>
    </source>
</evidence>
<protein>
    <submittedName>
        <fullName evidence="9">Zinc carboxypeptidase</fullName>
    </submittedName>
</protein>
<sequence length="369" mass="41413">MSITPSHYNTIKESSVYGRYVVNEQILDFLSSNEGRHQVKTIGSSVQGRPIKSLQMGVGPIKVLMWSQMHGNESTTTKAVLDLVNFLNEGTPIAESILKNCTLLIIPMLNPDGASVYTRVNANQVDLNRDAQDRTQPESVVLRGVFEAFGPDYCLNLHDQRTIFNVGFTDKPATVSFLAPAHDPERSISKTRGVSMRLIVAMNQLLQKMIPGQVGRYDDAFNANCIGDSFQMLNVPTILFESGHYPGDYDRERTREYIFYALLKVLEVISENTIGAYPQQDYFNIPENGKLFYDILIKNAQVLGEKWGEGEAIGILYVETLKGNTLEFVPSLAKSGKLDGCFGHKTYDCLNETDREELRQQSFYQLIKA</sequence>
<name>A0ABY1KRE2_9FLAO</name>
<feature type="domain" description="Peptidase M14" evidence="8">
    <location>
        <begin position="16"/>
        <end position="269"/>
    </location>
</feature>
<keyword evidence="4" id="KW-0378">Hydrolase</keyword>
<dbReference type="Proteomes" id="UP000185728">
    <property type="component" value="Unassembled WGS sequence"/>
</dbReference>
<proteinExistence type="inferred from homology"/>
<dbReference type="EMBL" id="FTOB01000003">
    <property type="protein sequence ID" value="SIS68865.1"/>
    <property type="molecule type" value="Genomic_DNA"/>
</dbReference>
<keyword evidence="5" id="KW-0862">Zinc</keyword>
<dbReference type="PANTHER" id="PTHR11705:SF143">
    <property type="entry name" value="SLL0236 PROTEIN"/>
    <property type="match status" value="1"/>
</dbReference>
<comment type="caution">
    <text evidence="9">The sequence shown here is derived from an EMBL/GenBank/DDBJ whole genome shotgun (WGS) entry which is preliminary data.</text>
</comment>
<dbReference type="CDD" id="cd06239">
    <property type="entry name" value="M14-like"/>
    <property type="match status" value="1"/>
</dbReference>
<dbReference type="RefSeq" id="WP_076455170.1">
    <property type="nucleotide sequence ID" value="NZ_FTOB01000003.1"/>
</dbReference>
<evidence type="ECO:0000256" key="6">
    <source>
        <dbReference type="ARBA" id="ARBA00023049"/>
    </source>
</evidence>
<reference evidence="9 10" key="1">
    <citation type="submission" date="2017-01" db="EMBL/GenBank/DDBJ databases">
        <authorList>
            <person name="Varghese N."/>
            <person name="Submissions S."/>
        </authorList>
    </citation>
    <scope>NUCLEOTIDE SEQUENCE [LARGE SCALE GENOMIC DNA]</scope>
    <source>
        <strain evidence="9 10">DSM 2061</strain>
    </source>
</reference>
<keyword evidence="6" id="KW-0482">Metalloprotease</keyword>
<evidence type="ECO:0000256" key="4">
    <source>
        <dbReference type="ARBA" id="ARBA00022801"/>
    </source>
</evidence>
<feature type="active site" description="Proton donor/acceptor" evidence="7">
    <location>
        <position position="241"/>
    </location>
</feature>
<evidence type="ECO:0000256" key="7">
    <source>
        <dbReference type="PROSITE-ProRule" id="PRU01379"/>
    </source>
</evidence>
<dbReference type="PANTHER" id="PTHR11705">
    <property type="entry name" value="PROTEASE FAMILY M14 CARBOXYPEPTIDASE A,B"/>
    <property type="match status" value="1"/>
</dbReference>
<comment type="cofactor">
    <cofactor evidence="1">
        <name>Zn(2+)</name>
        <dbReference type="ChEBI" id="CHEBI:29105"/>
    </cofactor>
</comment>
<evidence type="ECO:0000256" key="2">
    <source>
        <dbReference type="ARBA" id="ARBA00005988"/>
    </source>
</evidence>
<accession>A0ABY1KRE2</accession>
<evidence type="ECO:0000256" key="3">
    <source>
        <dbReference type="ARBA" id="ARBA00022670"/>
    </source>
</evidence>
<dbReference type="InterPro" id="IPR000834">
    <property type="entry name" value="Peptidase_M14"/>
</dbReference>
<keyword evidence="10" id="KW-1185">Reference proteome</keyword>